<protein>
    <submittedName>
        <fullName evidence="5">Glucokinase</fullName>
        <ecNumber evidence="5">2.7.1.2</ecNumber>
    </submittedName>
</protein>
<dbReference type="GO" id="GO:0005829">
    <property type="term" value="C:cytosol"/>
    <property type="evidence" value="ECO:0007669"/>
    <property type="project" value="TreeGrafter"/>
</dbReference>
<dbReference type="InterPro" id="IPR050201">
    <property type="entry name" value="Bacterial_glucokinase"/>
</dbReference>
<evidence type="ECO:0000256" key="3">
    <source>
        <dbReference type="RuleBase" id="RU004046"/>
    </source>
</evidence>
<dbReference type="EC" id="2.7.1.2" evidence="5"/>
<accession>H6SP90</accession>
<dbReference type="GO" id="GO:0006096">
    <property type="term" value="P:glycolytic process"/>
    <property type="evidence" value="ECO:0007669"/>
    <property type="project" value="InterPro"/>
</dbReference>
<keyword evidence="6" id="KW-1185">Reference proteome</keyword>
<keyword evidence="1 5" id="KW-0808">Transferase</keyword>
<proteinExistence type="inferred from homology"/>
<dbReference type="Gene3D" id="3.30.420.40">
    <property type="match status" value="1"/>
</dbReference>
<dbReference type="InterPro" id="IPR043129">
    <property type="entry name" value="ATPase_NBD"/>
</dbReference>
<dbReference type="PATRIC" id="fig|1150469.3.peg.3157"/>
<dbReference type="PANTHER" id="PTHR47690">
    <property type="entry name" value="GLUCOKINASE"/>
    <property type="match status" value="1"/>
</dbReference>
<dbReference type="NCBIfam" id="TIGR00749">
    <property type="entry name" value="glk"/>
    <property type="match status" value="1"/>
</dbReference>
<evidence type="ECO:0000256" key="4">
    <source>
        <dbReference type="SAM" id="MobiDB-lite"/>
    </source>
</evidence>
<feature type="region of interest" description="Disordered" evidence="4">
    <location>
        <begin position="21"/>
        <end position="61"/>
    </location>
</feature>
<evidence type="ECO:0000256" key="1">
    <source>
        <dbReference type="ARBA" id="ARBA00022679"/>
    </source>
</evidence>
<organism evidence="5 6">
    <name type="scientific">Pararhodospirillum photometricum DSM 122</name>
    <dbReference type="NCBI Taxonomy" id="1150469"/>
    <lineage>
        <taxon>Bacteria</taxon>
        <taxon>Pseudomonadati</taxon>
        <taxon>Pseudomonadota</taxon>
        <taxon>Alphaproteobacteria</taxon>
        <taxon>Rhodospirillales</taxon>
        <taxon>Rhodospirillaceae</taxon>
        <taxon>Pararhodospirillum</taxon>
    </lineage>
</organism>
<dbReference type="KEGG" id="rpm:RSPPHO_02789"/>
<dbReference type="PANTHER" id="PTHR47690:SF1">
    <property type="entry name" value="GLUCOKINASE"/>
    <property type="match status" value="1"/>
</dbReference>
<dbReference type="HOGENOM" id="CLU_042582_1_0_5"/>
<feature type="compositionally biased region" description="Basic and acidic residues" evidence="4">
    <location>
        <begin position="32"/>
        <end position="44"/>
    </location>
</feature>
<dbReference type="Pfam" id="PF02685">
    <property type="entry name" value="Glucokinase"/>
    <property type="match status" value="1"/>
</dbReference>
<dbReference type="eggNOG" id="COG0837">
    <property type="taxonomic scope" value="Bacteria"/>
</dbReference>
<sequence>MSSLGPIPDLDSKVGKVARFARPGQRSLSGEGGRDIRRGTREVRGGPLPRPAPVLASPKGWTPQRLGRTVMTGLIADIGATNARFALTANGGWRDERIFPCDDFPDFVAAARAYLDATLTPSEPRPTRAAACLPGPVEGDQVSVTNRPTWSFSRGETAAALGLEAFTVVNDFVANALAVPHLPAASLVRLDETQAPYTPGAPVAVLGPGTGLGVAVLLPGGREALATEGGHVTLAATTRREAQVIAALAEAFGHVSAERAVSGPGLVNLAAAVRRLAGLPAVRRLAGLPAVPNEQPADVMTDGINGRCPVRAEAVSLFFAFLGTVAGNLVLSTGAWGGVWLMGGILPRCVEPLKASPFVRRLAGKGRFQDRLEAVPRVLVAHPYPAFVGLAGLVDQP</sequence>
<comment type="similarity">
    <text evidence="3">Belongs to the bacterial glucokinase family.</text>
</comment>
<dbReference type="STRING" id="1150469.RSPPHO_02789"/>
<dbReference type="SUPFAM" id="SSF53067">
    <property type="entry name" value="Actin-like ATPase domain"/>
    <property type="match status" value="1"/>
</dbReference>
<dbReference type="Proteomes" id="UP000033220">
    <property type="component" value="Chromosome DSM 122"/>
</dbReference>
<dbReference type="EMBL" id="HE663493">
    <property type="protein sequence ID" value="CCG09415.1"/>
    <property type="molecule type" value="Genomic_DNA"/>
</dbReference>
<keyword evidence="2 5" id="KW-0418">Kinase</keyword>
<gene>
    <name evidence="5" type="ORF">RSPPHO_02789</name>
</gene>
<dbReference type="GO" id="GO:0005524">
    <property type="term" value="F:ATP binding"/>
    <property type="evidence" value="ECO:0007669"/>
    <property type="project" value="InterPro"/>
</dbReference>
<reference evidence="5 6" key="1">
    <citation type="submission" date="2012-02" db="EMBL/GenBank/DDBJ databases">
        <title>Shotgun genome sequence of Phaeospirillum photometricum DSM 122.</title>
        <authorList>
            <person name="Duquesne K."/>
            <person name="Sturgis J."/>
        </authorList>
    </citation>
    <scope>NUCLEOTIDE SEQUENCE [LARGE SCALE GENOMIC DNA]</scope>
    <source>
        <strain evidence="6">DSM122</strain>
    </source>
</reference>
<dbReference type="AlphaFoldDB" id="H6SP90"/>
<dbReference type="GO" id="GO:0004340">
    <property type="term" value="F:glucokinase activity"/>
    <property type="evidence" value="ECO:0007669"/>
    <property type="project" value="UniProtKB-EC"/>
</dbReference>
<dbReference type="CDD" id="cd24008">
    <property type="entry name" value="ASKHA_NBD_GLK"/>
    <property type="match status" value="1"/>
</dbReference>
<evidence type="ECO:0000256" key="2">
    <source>
        <dbReference type="ARBA" id="ARBA00022777"/>
    </source>
</evidence>
<name>H6SP90_PARPM</name>
<dbReference type="Gene3D" id="3.40.367.20">
    <property type="match status" value="1"/>
</dbReference>
<dbReference type="InterPro" id="IPR003836">
    <property type="entry name" value="Glucokinase"/>
</dbReference>
<evidence type="ECO:0000313" key="5">
    <source>
        <dbReference type="EMBL" id="CCG09415.1"/>
    </source>
</evidence>
<dbReference type="GO" id="GO:0005536">
    <property type="term" value="F:D-glucose binding"/>
    <property type="evidence" value="ECO:0007669"/>
    <property type="project" value="InterPro"/>
</dbReference>
<evidence type="ECO:0000313" key="6">
    <source>
        <dbReference type="Proteomes" id="UP000033220"/>
    </source>
</evidence>